<dbReference type="Proteomes" id="UP000185596">
    <property type="component" value="Unassembled WGS sequence"/>
</dbReference>
<dbReference type="STRING" id="1912961.BU204_35405"/>
<keyword evidence="6" id="KW-1185">Reference proteome</keyword>
<dbReference type="GO" id="GO:0003677">
    <property type="term" value="F:DNA binding"/>
    <property type="evidence" value="ECO:0007669"/>
    <property type="project" value="InterPro"/>
</dbReference>
<dbReference type="SUPFAM" id="SSF52540">
    <property type="entry name" value="P-loop containing nucleoside triphosphate hydrolases"/>
    <property type="match status" value="1"/>
</dbReference>
<evidence type="ECO:0000256" key="3">
    <source>
        <dbReference type="SAM" id="MobiDB-lite"/>
    </source>
</evidence>
<keyword evidence="1" id="KW-0547">Nucleotide-binding</keyword>
<sequence>MAATGLVGRDGELARLAAAIRQARRLVLVTGEVGIGKTRLVTQAALAARETGAVVVEASCLPLNVRLPLLPIVETLRGLGRAVGPTAFAEILAGLPPYAVEELARLAPELVGRDAGPDVLPAGEWRRQRMFAAVELLLVRVATDRPMVVVVEDLHWADGATLDLLTYLRGSSSGSITLVVTCRDDEVPAHPRVAEWVEQARRPETVRLELGGLSRPAMAELAGMTLGGPPEDAVLDELYRRTDGNPYFAEELIAAALAAGDGGQGFALARQPPRALAELLLARSRRVGPPARTVLAALAVAGRPVPETAVARVTGMTAADVAAAMHELIDARLAVQDRTRPELGCRTQHALLAEAVAGELLPDERRDLHAATAAALEAMADPALSAEIAVHWAAAGRPDNELASLVDAAEHGHRVRAYAQAAELWQRAARVAESLPDEAEKSQVEPGWLRVAAIDALQACGRDLDAGVLAEQTYARYGDTADGPLLAGVLHRTAWHRGVIGQREASPGTAYALFEEAERIHRALRESAEYARVLTDHARFRWLDRHDAATGSLYRTAFDVARRCGATLDGAQALLGLAEVAFVHGDPAEGFALLDRAGDLADPGLSLLVGFTAADYRSNALLKMGQLAQAERVAAQALDQARRAGAASGYQGAVLHHNAAEALLEQGLVDAAAEVLSEVSERPPRLDDWNLHLLLAQVETCRGELDAALARTRAVESMGLAGPRMWVYERLRLAPRVALWAGDPATALDGAEQALARLGGSGVELYCGELLALGARAAADLAETARARRDGDAERAALAATDRLAGILERMTVRPFADHPFVSTIPGDRAGWLAELLRARGGDDPDAWMAAAAVWRRLGRPHREAYALLRQAEALLTASRDAAAATAPLRAAADAASGMVPLLTRINRLARRSRISLRPASAAAPPPPVPPPGPKDPYGLTDRERHVLRLLGRGYTNAQIGAELFMSPKTASVHVSSILRKLNVANRAEAAAVGERAGLGDLDP</sequence>
<dbReference type="Gene3D" id="1.10.10.10">
    <property type="entry name" value="Winged helix-like DNA-binding domain superfamily/Winged helix DNA-binding domain"/>
    <property type="match status" value="1"/>
</dbReference>
<organism evidence="5 6">
    <name type="scientific">Actinophytocola xanthii</name>
    <dbReference type="NCBI Taxonomy" id="1912961"/>
    <lineage>
        <taxon>Bacteria</taxon>
        <taxon>Bacillati</taxon>
        <taxon>Actinomycetota</taxon>
        <taxon>Actinomycetes</taxon>
        <taxon>Pseudonocardiales</taxon>
        <taxon>Pseudonocardiaceae</taxon>
    </lineage>
</organism>
<dbReference type="PANTHER" id="PTHR16305">
    <property type="entry name" value="TESTICULAR SOLUBLE ADENYLYL CYCLASE"/>
    <property type="match status" value="1"/>
</dbReference>
<keyword evidence="2" id="KW-0067">ATP-binding</keyword>
<dbReference type="InterPro" id="IPR000792">
    <property type="entry name" value="Tscrpt_reg_LuxR_C"/>
</dbReference>
<feature type="compositionally biased region" description="Pro residues" evidence="3">
    <location>
        <begin position="924"/>
        <end position="935"/>
    </location>
</feature>
<dbReference type="OrthoDB" id="5476461at2"/>
<dbReference type="Gene3D" id="1.25.40.10">
    <property type="entry name" value="Tetratricopeptide repeat domain"/>
    <property type="match status" value="1"/>
</dbReference>
<dbReference type="InterPro" id="IPR041664">
    <property type="entry name" value="AAA_16"/>
</dbReference>
<evidence type="ECO:0000259" key="4">
    <source>
        <dbReference type="PROSITE" id="PS50043"/>
    </source>
</evidence>
<accession>A0A1Q8BZZ8</accession>
<evidence type="ECO:0000256" key="1">
    <source>
        <dbReference type="ARBA" id="ARBA00022741"/>
    </source>
</evidence>
<gene>
    <name evidence="5" type="ORF">BU204_35405</name>
</gene>
<dbReference type="SUPFAM" id="SSF46894">
    <property type="entry name" value="C-terminal effector domain of the bipartite response regulators"/>
    <property type="match status" value="1"/>
</dbReference>
<reference evidence="5 6" key="1">
    <citation type="submission" date="2016-12" db="EMBL/GenBank/DDBJ databases">
        <title>The draft genome sequence of Actinophytocola sp. 11-183.</title>
        <authorList>
            <person name="Wang W."/>
            <person name="Yuan L."/>
        </authorList>
    </citation>
    <scope>NUCLEOTIDE SEQUENCE [LARGE SCALE GENOMIC DNA]</scope>
    <source>
        <strain evidence="5 6">11-183</strain>
    </source>
</reference>
<dbReference type="CDD" id="cd06170">
    <property type="entry name" value="LuxR_C_like"/>
    <property type="match status" value="1"/>
</dbReference>
<proteinExistence type="predicted"/>
<name>A0A1Q8BZZ8_9PSEU</name>
<protein>
    <recommendedName>
        <fullName evidence="4">HTH luxR-type domain-containing protein</fullName>
    </recommendedName>
</protein>
<feature type="domain" description="HTH luxR-type" evidence="4">
    <location>
        <begin position="933"/>
        <end position="998"/>
    </location>
</feature>
<dbReference type="InterPro" id="IPR036388">
    <property type="entry name" value="WH-like_DNA-bd_sf"/>
</dbReference>
<dbReference type="PROSITE" id="PS50043">
    <property type="entry name" value="HTH_LUXR_2"/>
    <property type="match status" value="1"/>
</dbReference>
<dbReference type="InterPro" id="IPR016032">
    <property type="entry name" value="Sig_transdc_resp-reg_C-effctor"/>
</dbReference>
<evidence type="ECO:0000256" key="2">
    <source>
        <dbReference type="ARBA" id="ARBA00022840"/>
    </source>
</evidence>
<dbReference type="GO" id="GO:0004016">
    <property type="term" value="F:adenylate cyclase activity"/>
    <property type="evidence" value="ECO:0007669"/>
    <property type="project" value="TreeGrafter"/>
</dbReference>
<dbReference type="Pfam" id="PF13191">
    <property type="entry name" value="AAA_16"/>
    <property type="match status" value="1"/>
</dbReference>
<dbReference type="SMART" id="SM00421">
    <property type="entry name" value="HTH_LUXR"/>
    <property type="match status" value="1"/>
</dbReference>
<dbReference type="PRINTS" id="PR00038">
    <property type="entry name" value="HTHLUXR"/>
</dbReference>
<evidence type="ECO:0000313" key="5">
    <source>
        <dbReference type="EMBL" id="OLF07669.1"/>
    </source>
</evidence>
<dbReference type="Pfam" id="PF00196">
    <property type="entry name" value="GerE"/>
    <property type="match status" value="1"/>
</dbReference>
<comment type="caution">
    <text evidence="5">The sequence shown here is derived from an EMBL/GenBank/DDBJ whole genome shotgun (WGS) entry which is preliminary data.</text>
</comment>
<dbReference type="AlphaFoldDB" id="A0A1Q8BZZ8"/>
<dbReference type="GO" id="GO:0005524">
    <property type="term" value="F:ATP binding"/>
    <property type="evidence" value="ECO:0007669"/>
    <property type="project" value="UniProtKB-KW"/>
</dbReference>
<dbReference type="InterPro" id="IPR027417">
    <property type="entry name" value="P-loop_NTPase"/>
</dbReference>
<dbReference type="GO" id="GO:0006355">
    <property type="term" value="P:regulation of DNA-templated transcription"/>
    <property type="evidence" value="ECO:0007669"/>
    <property type="project" value="InterPro"/>
</dbReference>
<dbReference type="InterPro" id="IPR011990">
    <property type="entry name" value="TPR-like_helical_dom_sf"/>
</dbReference>
<dbReference type="SUPFAM" id="SSF48452">
    <property type="entry name" value="TPR-like"/>
    <property type="match status" value="1"/>
</dbReference>
<dbReference type="EMBL" id="MSIE01000103">
    <property type="protein sequence ID" value="OLF07669.1"/>
    <property type="molecule type" value="Genomic_DNA"/>
</dbReference>
<feature type="region of interest" description="Disordered" evidence="3">
    <location>
        <begin position="918"/>
        <end position="940"/>
    </location>
</feature>
<dbReference type="PANTHER" id="PTHR16305:SF35">
    <property type="entry name" value="TRANSCRIPTIONAL ACTIVATOR DOMAIN"/>
    <property type="match status" value="1"/>
</dbReference>
<dbReference type="GO" id="GO:0005737">
    <property type="term" value="C:cytoplasm"/>
    <property type="evidence" value="ECO:0007669"/>
    <property type="project" value="TreeGrafter"/>
</dbReference>
<dbReference type="RefSeq" id="WP_075130181.1">
    <property type="nucleotide sequence ID" value="NZ_MSIE01000103.1"/>
</dbReference>
<evidence type="ECO:0000313" key="6">
    <source>
        <dbReference type="Proteomes" id="UP000185596"/>
    </source>
</evidence>